<evidence type="ECO:0000256" key="1">
    <source>
        <dbReference type="ARBA" id="ARBA00001445"/>
    </source>
</evidence>
<proteinExistence type="predicted"/>
<name>A0A2M9HFV9_9BIFI</name>
<keyword evidence="8" id="KW-1185">Reference proteome</keyword>
<feature type="domain" description="Alpha-L-rhamnosidase C-terminal" evidence="6">
    <location>
        <begin position="845"/>
        <end position="921"/>
    </location>
</feature>
<dbReference type="Gene3D" id="2.60.420.10">
    <property type="entry name" value="Maltose phosphorylase, domain 3"/>
    <property type="match status" value="1"/>
</dbReference>
<dbReference type="AlphaFoldDB" id="A0A2M9HFV9"/>
<comment type="caution">
    <text evidence="7">The sequence shown here is derived from an EMBL/GenBank/DDBJ whole genome shotgun (WGS) entry which is preliminary data.</text>
</comment>
<dbReference type="InterPro" id="IPR008902">
    <property type="entry name" value="Rhamnosid_concanavalin"/>
</dbReference>
<dbReference type="Proteomes" id="UP000231451">
    <property type="component" value="Unassembled WGS sequence"/>
</dbReference>
<dbReference type="Pfam" id="PF25788">
    <property type="entry name" value="Ig_Rha78A_N"/>
    <property type="match status" value="1"/>
</dbReference>
<dbReference type="InterPro" id="IPR035396">
    <property type="entry name" value="Bac_rhamnosid6H"/>
</dbReference>
<gene>
    <name evidence="7" type="ORF">CSQ87_04530</name>
</gene>
<dbReference type="GO" id="GO:0005975">
    <property type="term" value="P:carbohydrate metabolic process"/>
    <property type="evidence" value="ECO:0007669"/>
    <property type="project" value="InterPro"/>
</dbReference>
<organism evidence="7 8">
    <name type="scientific">Bifidobacterium simiarum</name>
    <dbReference type="NCBI Taxonomy" id="2045441"/>
    <lineage>
        <taxon>Bacteria</taxon>
        <taxon>Bacillati</taxon>
        <taxon>Actinomycetota</taxon>
        <taxon>Actinomycetes</taxon>
        <taxon>Bifidobacteriales</taxon>
        <taxon>Bifidobacteriaceae</taxon>
        <taxon>Bifidobacterium</taxon>
    </lineage>
</organism>
<protein>
    <recommendedName>
        <fullName evidence="2">alpha-L-rhamnosidase</fullName>
        <ecNumber evidence="2">3.2.1.40</ecNumber>
    </recommendedName>
</protein>
<dbReference type="Pfam" id="PF17390">
    <property type="entry name" value="Bac_rhamnosid_C"/>
    <property type="match status" value="1"/>
</dbReference>
<dbReference type="InterPro" id="IPR008928">
    <property type="entry name" value="6-hairpin_glycosidase_sf"/>
</dbReference>
<evidence type="ECO:0000313" key="7">
    <source>
        <dbReference type="EMBL" id="PJM75687.1"/>
    </source>
</evidence>
<dbReference type="PANTHER" id="PTHR33307">
    <property type="entry name" value="ALPHA-RHAMNOSIDASE (EUROFUNG)"/>
    <property type="match status" value="1"/>
</dbReference>
<dbReference type="Gene3D" id="1.50.10.10">
    <property type="match status" value="1"/>
</dbReference>
<dbReference type="GO" id="GO:0030596">
    <property type="term" value="F:alpha-L-rhamnosidase activity"/>
    <property type="evidence" value="ECO:0007669"/>
    <property type="project" value="UniProtKB-EC"/>
</dbReference>
<feature type="domain" description="Alpha-L-rhamnosidase concanavalin-like" evidence="4">
    <location>
        <begin position="397"/>
        <end position="482"/>
    </location>
</feature>
<dbReference type="Gene3D" id="2.60.40.10">
    <property type="entry name" value="Immunoglobulins"/>
    <property type="match status" value="1"/>
</dbReference>
<feature type="domain" description="Alpha-L-rhamnosidase six-hairpin glycosidase" evidence="5">
    <location>
        <begin position="515"/>
        <end position="840"/>
    </location>
</feature>
<dbReference type="Pfam" id="PF05592">
    <property type="entry name" value="Bac_rhamnosid"/>
    <property type="match status" value="1"/>
</dbReference>
<dbReference type="InterPro" id="IPR035398">
    <property type="entry name" value="Bac_rhamnosid_C"/>
</dbReference>
<evidence type="ECO:0000259" key="5">
    <source>
        <dbReference type="Pfam" id="PF17389"/>
    </source>
</evidence>
<dbReference type="InterPro" id="IPR012341">
    <property type="entry name" value="6hp_glycosidase-like_sf"/>
</dbReference>
<keyword evidence="3" id="KW-0378">Hydrolase</keyword>
<dbReference type="PANTHER" id="PTHR33307:SF6">
    <property type="entry name" value="ALPHA-RHAMNOSIDASE (EUROFUNG)-RELATED"/>
    <property type="match status" value="1"/>
</dbReference>
<evidence type="ECO:0000256" key="3">
    <source>
        <dbReference type="ARBA" id="ARBA00022801"/>
    </source>
</evidence>
<evidence type="ECO:0000313" key="8">
    <source>
        <dbReference type="Proteomes" id="UP000231451"/>
    </source>
</evidence>
<evidence type="ECO:0000259" key="4">
    <source>
        <dbReference type="Pfam" id="PF05592"/>
    </source>
</evidence>
<dbReference type="EC" id="3.2.1.40" evidence="2"/>
<dbReference type="SUPFAM" id="SSF48208">
    <property type="entry name" value="Six-hairpin glycosidases"/>
    <property type="match status" value="1"/>
</dbReference>
<evidence type="ECO:0000259" key="6">
    <source>
        <dbReference type="Pfam" id="PF17390"/>
    </source>
</evidence>
<comment type="catalytic activity">
    <reaction evidence="1">
        <text>Hydrolysis of terminal non-reducing alpha-L-rhamnose residues in alpha-L-rhamnosides.</text>
        <dbReference type="EC" id="3.2.1.40"/>
    </reaction>
</comment>
<dbReference type="InterPro" id="IPR016007">
    <property type="entry name" value="Alpha_rhamnosid"/>
</dbReference>
<reference evidence="7 8" key="1">
    <citation type="submission" date="2017-10" db="EMBL/GenBank/DDBJ databases">
        <title>Draft genome sequences of strains TRE 1, TRE 9, TRE H and TRI 7, isolated from tamarins, belonging to four potential novel Bifidobacterium species.</title>
        <authorList>
            <person name="Mattarelli P."/>
            <person name="Modesto M."/>
            <person name="Puglisi E."/>
            <person name="Morelli L."/>
            <person name="Spezio C."/>
            <person name="Bonetti A."/>
            <person name="Sandri C."/>
        </authorList>
    </citation>
    <scope>NUCLEOTIDE SEQUENCE [LARGE SCALE GENOMIC DNA]</scope>
    <source>
        <strain evidence="8">TRI7</strain>
    </source>
</reference>
<dbReference type="EMBL" id="PEBK01000003">
    <property type="protein sequence ID" value="PJM75687.1"/>
    <property type="molecule type" value="Genomic_DNA"/>
</dbReference>
<sequence>MVLAKGQKMNDHIERDGEIRRLVTQTVGKAPTNLLINDRIRPVDIEPDTVPVLRWVVPLESNLGLSLTTTAPNTVSAYRVIVSSTPDKASAGEGDVWDSGRVDSDGYDGVELTDVDTAASRRYWVAVQVWRGTGKTAVATAFSKPMTFGTGAGRQWDHAEPIWADPITAAPYTEVELPAVAHDEILQRKNTDQFAAKPDLLTSEHNSRGWALLRGRVRLADKPVRWATLNATGADVWRSRQFVYRAWVNGHFAGYGPTFPIAGETRYDGFDVTDWLVPGRDNWIGVVAYALEDQRFEAQLDVTYEDGTVDHFGTGPDWLAKVGNDVYPDAESIGTHVYELPAENIRTQLYQHGISEPDFDDADWAHAVVKSQFDDLAATPVNKPRIKVWHPVSKRVTDDGRLIVDFGRAVAGGVRLAIRTDKPLDMVVRYGEILNDDGTVKYQLSAYNTYQETWHFCKGKTGGLTFARSWGMRVFRYVELLPAEPAPDVIADLAEHDTRVDAEALVYPYHGADDAFESSDEVLDRVWKLSKDTIEALNGNIYADSWTRERIPYEADAWLQQRAHLALDDSPTLGEYSIDFLLANRTWPTEWPLYLVLAVHDAWRQTGSLRQAAAHWDQIVAMLPDKYLDEASGLIVKDPGQSSHTDGDLIDWPPAERDGFEFGRVNTVINALASQSYADAADLAGALGYTEEARHFADVASRMRAAIHEKLWDDETGAYVDGLDTGADGAQIAHCAEHASAFALAFAEVPKERLPRVAAFLRRRGMACSVYVAAVLLGGLYKAGFGADADALIAASTGERTWQHMIDQGAGGTMEAWSLRLKTNTTYSHPWASSPAYLLPEGLMGVRPLVAGFRSFVVAPQPGSVKRASVKLPVRAGEIDASYEVRGNTVPTGERPAVDGIEIRVTVPVGTKADVIVPPLRSGATSVLLDGAEVEAVELGAGYDAIEGTFTQHSYPKGSLLVHGLEPGEHVIEA</sequence>
<dbReference type="Gene3D" id="2.60.120.260">
    <property type="entry name" value="Galactose-binding domain-like"/>
    <property type="match status" value="2"/>
</dbReference>
<accession>A0A2M9HFV9</accession>
<evidence type="ECO:0000256" key="2">
    <source>
        <dbReference type="ARBA" id="ARBA00012652"/>
    </source>
</evidence>
<dbReference type="Pfam" id="PF17389">
    <property type="entry name" value="Bac_rhamnosid6H"/>
    <property type="match status" value="1"/>
</dbReference>
<dbReference type="InterPro" id="IPR013783">
    <property type="entry name" value="Ig-like_fold"/>
</dbReference>